<evidence type="ECO:0000256" key="6">
    <source>
        <dbReference type="ARBA" id="ARBA00022989"/>
    </source>
</evidence>
<feature type="transmembrane region" description="Helical" evidence="9">
    <location>
        <begin position="47"/>
        <end position="65"/>
    </location>
</feature>
<evidence type="ECO:0000313" key="12">
    <source>
        <dbReference type="Proteomes" id="UP001215503"/>
    </source>
</evidence>
<dbReference type="Pfam" id="PF04290">
    <property type="entry name" value="DctQ"/>
    <property type="match status" value="1"/>
</dbReference>
<evidence type="ECO:0000256" key="4">
    <source>
        <dbReference type="ARBA" id="ARBA00022519"/>
    </source>
</evidence>
<keyword evidence="3" id="KW-1003">Cell membrane</keyword>
<comment type="similarity">
    <text evidence="8 9">Belongs to the TRAP transporter small permease family.</text>
</comment>
<keyword evidence="4 9" id="KW-0997">Cell inner membrane</keyword>
<comment type="caution">
    <text evidence="11">The sequence shown here is derived from an EMBL/GenBank/DDBJ whole genome shotgun (WGS) entry which is preliminary data.</text>
</comment>
<proteinExistence type="inferred from homology"/>
<comment type="function">
    <text evidence="9">Part of the tripartite ATP-independent periplasmic (TRAP) transport system.</text>
</comment>
<feature type="domain" description="Tripartite ATP-independent periplasmic transporters DctQ component" evidence="10">
    <location>
        <begin position="24"/>
        <end position="148"/>
    </location>
</feature>
<sequence length="174" mass="18990">MLKAVSKSLEWILIVFCVFLMAALAILIVWGVTTRKLGASLSWYDEVASIMLAWITYYGAALAALKRAHLGFPNLVALAPPPLRIALVLFSETIVIGFFGLVTWFGYQVVMILWGDTLISLPWVTTQFSQSVIPIAGALFILAELLTLPDRVKEAARGSGPVDPERVLGGEIKT</sequence>
<accession>A0ABT5YNK1</accession>
<keyword evidence="12" id="KW-1185">Reference proteome</keyword>
<dbReference type="EMBL" id="JARHUD010000006">
    <property type="protein sequence ID" value="MDF2096457.1"/>
    <property type="molecule type" value="Genomic_DNA"/>
</dbReference>
<evidence type="ECO:0000256" key="9">
    <source>
        <dbReference type="RuleBase" id="RU369079"/>
    </source>
</evidence>
<reference evidence="11 12" key="1">
    <citation type="submission" date="2023-03" db="EMBL/GenBank/DDBJ databases">
        <title>Fodinicurvata sp. CAU 1616 isolated from sea sendiment.</title>
        <authorList>
            <person name="Kim W."/>
        </authorList>
    </citation>
    <scope>NUCLEOTIDE SEQUENCE [LARGE SCALE GENOMIC DNA]</scope>
    <source>
        <strain evidence="11 12">CAU 1616</strain>
    </source>
</reference>
<evidence type="ECO:0000259" key="10">
    <source>
        <dbReference type="Pfam" id="PF04290"/>
    </source>
</evidence>
<dbReference type="Proteomes" id="UP001215503">
    <property type="component" value="Unassembled WGS sequence"/>
</dbReference>
<keyword evidence="2 9" id="KW-0813">Transport</keyword>
<keyword evidence="6 9" id="KW-1133">Transmembrane helix</keyword>
<feature type="transmembrane region" description="Helical" evidence="9">
    <location>
        <begin position="127"/>
        <end position="148"/>
    </location>
</feature>
<dbReference type="PANTHER" id="PTHR35011:SF5">
    <property type="entry name" value="SIALIC ACID TRAP TRANSPORTER SMALL PERMEASE PROTEIN SIAQ"/>
    <property type="match status" value="1"/>
</dbReference>
<evidence type="ECO:0000313" key="11">
    <source>
        <dbReference type="EMBL" id="MDF2096457.1"/>
    </source>
</evidence>
<name>A0ABT5YNK1_9PROT</name>
<feature type="transmembrane region" description="Helical" evidence="9">
    <location>
        <begin position="85"/>
        <end position="107"/>
    </location>
</feature>
<organism evidence="11 12">
    <name type="scientific">Aquibaculum arenosum</name>
    <dbReference type="NCBI Taxonomy" id="3032591"/>
    <lineage>
        <taxon>Bacteria</taxon>
        <taxon>Pseudomonadati</taxon>
        <taxon>Pseudomonadota</taxon>
        <taxon>Alphaproteobacteria</taxon>
        <taxon>Rhodospirillales</taxon>
        <taxon>Rhodovibrionaceae</taxon>
        <taxon>Aquibaculum</taxon>
    </lineage>
</organism>
<dbReference type="InterPro" id="IPR055348">
    <property type="entry name" value="DctQ"/>
</dbReference>
<comment type="subcellular location">
    <subcellularLocation>
        <location evidence="1 9">Cell inner membrane</location>
        <topology evidence="1 9">Multi-pass membrane protein</topology>
    </subcellularLocation>
</comment>
<feature type="transmembrane region" description="Helical" evidence="9">
    <location>
        <begin position="12"/>
        <end position="32"/>
    </location>
</feature>
<dbReference type="InterPro" id="IPR007387">
    <property type="entry name" value="TRAP_DctQ"/>
</dbReference>
<keyword evidence="7 9" id="KW-0472">Membrane</keyword>
<protein>
    <recommendedName>
        <fullName evidence="9">TRAP transporter small permease protein</fullName>
    </recommendedName>
</protein>
<dbReference type="PANTHER" id="PTHR35011">
    <property type="entry name" value="2,3-DIKETO-L-GULONATE TRAP TRANSPORTER SMALL PERMEASE PROTEIN YIAM"/>
    <property type="match status" value="1"/>
</dbReference>
<evidence type="ECO:0000256" key="5">
    <source>
        <dbReference type="ARBA" id="ARBA00022692"/>
    </source>
</evidence>
<evidence type="ECO:0000256" key="2">
    <source>
        <dbReference type="ARBA" id="ARBA00022448"/>
    </source>
</evidence>
<evidence type="ECO:0000256" key="8">
    <source>
        <dbReference type="ARBA" id="ARBA00038436"/>
    </source>
</evidence>
<gene>
    <name evidence="11" type="ORF">P2G67_10760</name>
</gene>
<dbReference type="RefSeq" id="WP_275822910.1">
    <property type="nucleotide sequence ID" value="NZ_JARHUD010000006.1"/>
</dbReference>
<evidence type="ECO:0000256" key="7">
    <source>
        <dbReference type="ARBA" id="ARBA00023136"/>
    </source>
</evidence>
<comment type="subunit">
    <text evidence="9">The complex comprises the extracytoplasmic solute receptor protein and the two transmembrane proteins.</text>
</comment>
<evidence type="ECO:0000256" key="3">
    <source>
        <dbReference type="ARBA" id="ARBA00022475"/>
    </source>
</evidence>
<evidence type="ECO:0000256" key="1">
    <source>
        <dbReference type="ARBA" id="ARBA00004429"/>
    </source>
</evidence>
<keyword evidence="5 9" id="KW-0812">Transmembrane</keyword>